<protein>
    <submittedName>
        <fullName evidence="1">Uncharacterized protein</fullName>
    </submittedName>
</protein>
<name>A0A7R8WLH2_9CRUS</name>
<dbReference type="EMBL" id="OB663254">
    <property type="protein sequence ID" value="CAD7231178.1"/>
    <property type="molecule type" value="Genomic_DNA"/>
</dbReference>
<reference evidence="1" key="1">
    <citation type="submission" date="2020-11" db="EMBL/GenBank/DDBJ databases">
        <authorList>
            <person name="Tran Van P."/>
        </authorList>
    </citation>
    <scope>NUCLEOTIDE SEQUENCE</scope>
</reference>
<organism evidence="1">
    <name type="scientific">Cyprideis torosa</name>
    <dbReference type="NCBI Taxonomy" id="163714"/>
    <lineage>
        <taxon>Eukaryota</taxon>
        <taxon>Metazoa</taxon>
        <taxon>Ecdysozoa</taxon>
        <taxon>Arthropoda</taxon>
        <taxon>Crustacea</taxon>
        <taxon>Oligostraca</taxon>
        <taxon>Ostracoda</taxon>
        <taxon>Podocopa</taxon>
        <taxon>Podocopida</taxon>
        <taxon>Cytherocopina</taxon>
        <taxon>Cytheroidea</taxon>
        <taxon>Cytherideidae</taxon>
        <taxon>Cyprideis</taxon>
    </lineage>
</organism>
<dbReference type="GO" id="GO:0008289">
    <property type="term" value="F:lipid binding"/>
    <property type="evidence" value="ECO:0007669"/>
    <property type="project" value="InterPro"/>
</dbReference>
<sequence>MSPIALFVVLISILFNTSDATIKGQEKEKLIEIADEALKEFLNFYNREDWEFLQKDDPTGIEVYGLDNMDDIFKVENLDETTSLHYQIFVPKGAPFPLPPREFISVQRAHITETENKVIVTLAAKSVDVNEKQFDIPPNNGQWLKRGEILAGTGMRIEGNPKNSTTKVVWILNQDMHFNYPASIKFAIKIYMQYSMIMNQDELIQRVRKLSKERES</sequence>
<evidence type="ECO:0000313" key="1">
    <source>
        <dbReference type="EMBL" id="CAD7231178.1"/>
    </source>
</evidence>
<dbReference type="AlphaFoldDB" id="A0A7R8WLH2"/>
<dbReference type="InterPro" id="IPR023393">
    <property type="entry name" value="START-like_dom_sf"/>
</dbReference>
<accession>A0A7R8WLH2</accession>
<dbReference type="SUPFAM" id="SSF55961">
    <property type="entry name" value="Bet v1-like"/>
    <property type="match status" value="1"/>
</dbReference>
<dbReference type="Gene3D" id="3.30.530.20">
    <property type="match status" value="1"/>
</dbReference>
<dbReference type="PROSITE" id="PS50848">
    <property type="entry name" value="START"/>
    <property type="match status" value="1"/>
</dbReference>
<gene>
    <name evidence="1" type="ORF">CTOB1V02_LOCUS9031</name>
</gene>
<proteinExistence type="predicted"/>
<dbReference type="InterPro" id="IPR002913">
    <property type="entry name" value="START_lipid-bd_dom"/>
</dbReference>